<dbReference type="InterPro" id="IPR038538">
    <property type="entry name" value="MTERF_sf"/>
</dbReference>
<organism evidence="3 4">
    <name type="scientific">Heterodera trifolii</name>
    <dbReference type="NCBI Taxonomy" id="157864"/>
    <lineage>
        <taxon>Eukaryota</taxon>
        <taxon>Metazoa</taxon>
        <taxon>Ecdysozoa</taxon>
        <taxon>Nematoda</taxon>
        <taxon>Chromadorea</taxon>
        <taxon>Rhabditida</taxon>
        <taxon>Tylenchina</taxon>
        <taxon>Tylenchomorpha</taxon>
        <taxon>Tylenchoidea</taxon>
        <taxon>Heteroderidae</taxon>
        <taxon>Heteroderinae</taxon>
        <taxon>Heterodera</taxon>
    </lineage>
</organism>
<name>A0ABD2IGW8_9BILA</name>
<gene>
    <name evidence="3" type="ORF">niasHT_035977</name>
</gene>
<protein>
    <submittedName>
        <fullName evidence="3">Uncharacterized protein</fullName>
    </submittedName>
</protein>
<evidence type="ECO:0000313" key="4">
    <source>
        <dbReference type="Proteomes" id="UP001620626"/>
    </source>
</evidence>
<dbReference type="AlphaFoldDB" id="A0ABD2IGW8"/>
<keyword evidence="4" id="KW-1185">Reference proteome</keyword>
<feature type="transmembrane region" description="Helical" evidence="2">
    <location>
        <begin position="75"/>
        <end position="104"/>
    </location>
</feature>
<reference evidence="3 4" key="1">
    <citation type="submission" date="2024-10" db="EMBL/GenBank/DDBJ databases">
        <authorList>
            <person name="Kim D."/>
        </authorList>
    </citation>
    <scope>NUCLEOTIDE SEQUENCE [LARGE SCALE GENOMIC DNA]</scope>
    <source>
        <strain evidence="3">BH-2024</strain>
    </source>
</reference>
<dbReference type="Proteomes" id="UP001620626">
    <property type="component" value="Unassembled WGS sequence"/>
</dbReference>
<feature type="region of interest" description="Disordered" evidence="1">
    <location>
        <begin position="334"/>
        <end position="361"/>
    </location>
</feature>
<comment type="caution">
    <text evidence="3">The sequence shown here is derived from an EMBL/GenBank/DDBJ whole genome shotgun (WGS) entry which is preliminary data.</text>
</comment>
<accession>A0ABD2IGW8</accession>
<feature type="compositionally biased region" description="Polar residues" evidence="1">
    <location>
        <begin position="343"/>
        <end position="352"/>
    </location>
</feature>
<dbReference type="EMBL" id="JBICBT010001244">
    <property type="protein sequence ID" value="KAL3076736.1"/>
    <property type="molecule type" value="Genomic_DNA"/>
</dbReference>
<evidence type="ECO:0000313" key="3">
    <source>
        <dbReference type="EMBL" id="KAL3076736.1"/>
    </source>
</evidence>
<evidence type="ECO:0000256" key="2">
    <source>
        <dbReference type="SAM" id="Phobius"/>
    </source>
</evidence>
<keyword evidence="2" id="KW-1133">Transmembrane helix</keyword>
<proteinExistence type="predicted"/>
<keyword evidence="2" id="KW-0812">Transmembrane</keyword>
<evidence type="ECO:0000256" key="1">
    <source>
        <dbReference type="SAM" id="MobiDB-lite"/>
    </source>
</evidence>
<sequence>MCWRIRCLDVVYDRGCRKSENVEFSQCRAVTIENAQQKRPSKCGDIVDALVPIDKNNDDFQAYKKMKIREIKPDISFWPPIAIAPFSSSLIFAIVVVGIVLSIISCYFRNDEQQQKEAQHVQQQPLKKAKLQMSNNRRTARLARLDYLQFHRFSRQQIAKLVVEYRYWLNIPHERIDCRLGWLQRQFHLRADELRLAIVNEPRLIQFGVVGLVAASVPSPCRRVAPGNCQRAKAEPIWRLSNSGIFGDDRVLAAAVWRSFFLQQLPDMSPMASLARMDDTRLLTDGIERWEVTEKCWHCDGCSGGSARTPCGGDGRKQRHRSASVCLTTPVLSSEPPHGLNHGASSVANNLTKPPKESRLV</sequence>
<dbReference type="Gene3D" id="1.25.70.10">
    <property type="entry name" value="Transcription termination factor 3, mitochondrial"/>
    <property type="match status" value="1"/>
</dbReference>
<keyword evidence="2" id="KW-0472">Membrane</keyword>